<evidence type="ECO:0000256" key="6">
    <source>
        <dbReference type="ARBA" id="ARBA00023239"/>
    </source>
</evidence>
<dbReference type="CDD" id="cd04905">
    <property type="entry name" value="ACT_CM-PDT"/>
    <property type="match status" value="1"/>
</dbReference>
<dbReference type="EC" id="4.2.1.51" evidence="2"/>
<dbReference type="PROSITE" id="PS51671">
    <property type="entry name" value="ACT"/>
    <property type="match status" value="1"/>
</dbReference>
<dbReference type="CDD" id="cd13631">
    <property type="entry name" value="PBP2_Ct-PDT_like"/>
    <property type="match status" value="1"/>
</dbReference>
<evidence type="ECO:0000259" key="8">
    <source>
        <dbReference type="PROSITE" id="PS51171"/>
    </source>
</evidence>
<comment type="catalytic activity">
    <reaction evidence="7">
        <text>prephenate + H(+) = 3-phenylpyruvate + CO2 + H2O</text>
        <dbReference type="Rhea" id="RHEA:21648"/>
        <dbReference type="ChEBI" id="CHEBI:15377"/>
        <dbReference type="ChEBI" id="CHEBI:15378"/>
        <dbReference type="ChEBI" id="CHEBI:16526"/>
        <dbReference type="ChEBI" id="CHEBI:18005"/>
        <dbReference type="ChEBI" id="CHEBI:29934"/>
        <dbReference type="EC" id="4.2.1.51"/>
    </reaction>
</comment>
<dbReference type="SUPFAM" id="SSF53850">
    <property type="entry name" value="Periplasmic binding protein-like II"/>
    <property type="match status" value="1"/>
</dbReference>
<evidence type="ECO:0000256" key="5">
    <source>
        <dbReference type="ARBA" id="ARBA00023222"/>
    </source>
</evidence>
<evidence type="ECO:0000256" key="7">
    <source>
        <dbReference type="ARBA" id="ARBA00047848"/>
    </source>
</evidence>
<dbReference type="PANTHER" id="PTHR21022:SF19">
    <property type="entry name" value="PREPHENATE DEHYDRATASE-RELATED"/>
    <property type="match status" value="1"/>
</dbReference>
<accession>A0ABS3PXS5</accession>
<organism evidence="10 11">
    <name type="scientific">Capnocytophaga bilenii</name>
    <dbReference type="NCBI Taxonomy" id="2819369"/>
    <lineage>
        <taxon>Bacteria</taxon>
        <taxon>Pseudomonadati</taxon>
        <taxon>Bacteroidota</taxon>
        <taxon>Flavobacteriia</taxon>
        <taxon>Flavobacteriales</taxon>
        <taxon>Flavobacteriaceae</taxon>
        <taxon>Capnocytophaga</taxon>
    </lineage>
</organism>
<dbReference type="SUPFAM" id="SSF55021">
    <property type="entry name" value="ACT-like"/>
    <property type="match status" value="1"/>
</dbReference>
<evidence type="ECO:0000256" key="4">
    <source>
        <dbReference type="ARBA" id="ARBA00023141"/>
    </source>
</evidence>
<dbReference type="EMBL" id="JAGDYP010000003">
    <property type="protein sequence ID" value="MBO1883729.1"/>
    <property type="molecule type" value="Genomic_DNA"/>
</dbReference>
<dbReference type="Gene3D" id="3.30.70.260">
    <property type="match status" value="1"/>
</dbReference>
<protein>
    <recommendedName>
        <fullName evidence="2">prephenate dehydratase</fullName>
        <ecNumber evidence="2">4.2.1.51</ecNumber>
    </recommendedName>
</protein>
<evidence type="ECO:0000259" key="9">
    <source>
        <dbReference type="PROSITE" id="PS51671"/>
    </source>
</evidence>
<dbReference type="InterPro" id="IPR002912">
    <property type="entry name" value="ACT_dom"/>
</dbReference>
<proteinExistence type="predicted"/>
<evidence type="ECO:0000313" key="10">
    <source>
        <dbReference type="EMBL" id="MBO1883729.1"/>
    </source>
</evidence>
<dbReference type="RefSeq" id="WP_208058349.1">
    <property type="nucleotide sequence ID" value="NZ_JAGDYP010000003.1"/>
</dbReference>
<evidence type="ECO:0000313" key="11">
    <source>
        <dbReference type="Proteomes" id="UP000681610"/>
    </source>
</evidence>
<evidence type="ECO:0000256" key="1">
    <source>
        <dbReference type="ARBA" id="ARBA00004741"/>
    </source>
</evidence>
<dbReference type="PANTHER" id="PTHR21022">
    <property type="entry name" value="PREPHENATE DEHYDRATASE P PROTEIN"/>
    <property type="match status" value="1"/>
</dbReference>
<keyword evidence="4" id="KW-0057">Aromatic amino acid biosynthesis</keyword>
<keyword evidence="5" id="KW-0584">Phenylalanine biosynthesis</keyword>
<dbReference type="InterPro" id="IPR001086">
    <property type="entry name" value="Preph_deHydtase"/>
</dbReference>
<comment type="caution">
    <text evidence="10">The sequence shown here is derived from an EMBL/GenBank/DDBJ whole genome shotgun (WGS) entry which is preliminary data.</text>
</comment>
<dbReference type="InterPro" id="IPR045865">
    <property type="entry name" value="ACT-like_dom_sf"/>
</dbReference>
<dbReference type="Pfam" id="PF00800">
    <property type="entry name" value="PDT"/>
    <property type="match status" value="1"/>
</dbReference>
<evidence type="ECO:0000256" key="3">
    <source>
        <dbReference type="ARBA" id="ARBA00022605"/>
    </source>
</evidence>
<gene>
    <name evidence="10" type="ORF">J4N46_04670</name>
</gene>
<comment type="pathway">
    <text evidence="1">Amino-acid biosynthesis; L-phenylalanine biosynthesis; phenylpyruvate from prephenate: step 1/1.</text>
</comment>
<feature type="domain" description="ACT" evidence="9">
    <location>
        <begin position="197"/>
        <end position="273"/>
    </location>
</feature>
<keyword evidence="11" id="KW-1185">Reference proteome</keyword>
<sequence>MGKPTVVAIQGTKGAFHYQAAEAYFGKAIEVVECRNFDTLVQTLLSGAAAWGVMAIENSIAGAILPNYTLIDKHNLHIRGEYYMNIQHHLLALAGQTLEDITEVRSHYMALLQCKDYFADKPHIRLVEAPDTATAAKQIAEQGEKGVAAIASSAAASLYNLGILAHSIQTIQRNATRFVVLSTAAAVLPTDDCNKVSLKFQLYDKSGSLATVLNVLRDCELNMSKIQSMPVIDTPWKYAFFVDASFDDLRNYERALYLLQVMTEELKVLGVYKEHRNDK</sequence>
<name>A0ABS3PXS5_9FLAO</name>
<keyword evidence="3" id="KW-0028">Amino-acid biosynthesis</keyword>
<dbReference type="Proteomes" id="UP000681610">
    <property type="component" value="Unassembled WGS sequence"/>
</dbReference>
<dbReference type="PROSITE" id="PS51171">
    <property type="entry name" value="PREPHENATE_DEHYDR_3"/>
    <property type="match status" value="1"/>
</dbReference>
<reference evidence="10 11" key="1">
    <citation type="submission" date="2021-03" db="EMBL/GenBank/DDBJ databases">
        <title>Isolation and description of Capnocytophaga bilenii sp. nov., a novel Capnocytophaga species, isolated from a gingivitis subject.</title>
        <authorList>
            <person name="Antezack A."/>
            <person name="Monnet-Corti V."/>
            <person name="La Scola B."/>
        </authorList>
    </citation>
    <scope>NUCLEOTIDE SEQUENCE [LARGE SCALE GENOMIC DNA]</scope>
    <source>
        <strain evidence="10 11">Marseille-Q4570</strain>
    </source>
</reference>
<feature type="domain" description="Prephenate dehydratase" evidence="8">
    <location>
        <begin position="6"/>
        <end position="183"/>
    </location>
</feature>
<evidence type="ECO:0000256" key="2">
    <source>
        <dbReference type="ARBA" id="ARBA00013147"/>
    </source>
</evidence>
<keyword evidence="6" id="KW-0456">Lyase</keyword>
<dbReference type="Gene3D" id="3.40.190.10">
    <property type="entry name" value="Periplasmic binding protein-like II"/>
    <property type="match status" value="2"/>
</dbReference>